<evidence type="ECO:0000313" key="2">
    <source>
        <dbReference type="EMBL" id="MBC2778939.1"/>
    </source>
</evidence>
<evidence type="ECO:0000313" key="3">
    <source>
        <dbReference type="Proteomes" id="UP000564378"/>
    </source>
</evidence>
<gene>
    <name evidence="2" type="ORF">H6P80_15045</name>
</gene>
<dbReference type="InterPro" id="IPR032710">
    <property type="entry name" value="NTF2-like_dom_sf"/>
</dbReference>
<dbReference type="RefSeq" id="WP_185802245.1">
    <property type="nucleotide sequence ID" value="NZ_JACJVJ010000003.1"/>
</dbReference>
<proteinExistence type="predicted"/>
<evidence type="ECO:0000259" key="1">
    <source>
        <dbReference type="Pfam" id="PF13577"/>
    </source>
</evidence>
<reference evidence="2 3" key="1">
    <citation type="submission" date="2020-08" db="EMBL/GenBank/DDBJ databases">
        <title>Draft genome sequence of Parasphingopyxis sp. GrpM-11.</title>
        <authorList>
            <person name="Oh J."/>
            <person name="Roh D.-H."/>
        </authorList>
    </citation>
    <scope>NUCLEOTIDE SEQUENCE [LARGE SCALE GENOMIC DNA]</scope>
    <source>
        <strain evidence="2 3">GrpM-11</strain>
    </source>
</reference>
<name>A0A842I2I2_9SPHN</name>
<protein>
    <submittedName>
        <fullName evidence="2">Nuclear transport factor 2 family protein</fullName>
    </submittedName>
</protein>
<dbReference type="CDD" id="cd00531">
    <property type="entry name" value="NTF2_like"/>
    <property type="match status" value="1"/>
</dbReference>
<sequence length="148" mass="16405">MGDQAMHPAERLLIERSCERLQARYAQTADNGDIEGFVELFVENGSVEVPEHRAFVGHASIRESIRALAATGLTMRHVITNRLVTVIDETHAQGSCYLTVYNSDAEPDASGIRPAGLPATIGEYADRFTKTDAGWRFQSRVLKRVFRG</sequence>
<dbReference type="Pfam" id="PF13577">
    <property type="entry name" value="SnoaL_4"/>
    <property type="match status" value="1"/>
</dbReference>
<dbReference type="EMBL" id="JACJVJ010000003">
    <property type="protein sequence ID" value="MBC2778939.1"/>
    <property type="molecule type" value="Genomic_DNA"/>
</dbReference>
<dbReference type="Gene3D" id="3.10.450.50">
    <property type="match status" value="1"/>
</dbReference>
<feature type="domain" description="SnoaL-like" evidence="1">
    <location>
        <begin position="11"/>
        <end position="140"/>
    </location>
</feature>
<dbReference type="InterPro" id="IPR037401">
    <property type="entry name" value="SnoaL-like"/>
</dbReference>
<keyword evidence="3" id="KW-1185">Reference proteome</keyword>
<dbReference type="Proteomes" id="UP000564378">
    <property type="component" value="Unassembled WGS sequence"/>
</dbReference>
<dbReference type="AlphaFoldDB" id="A0A842I2I2"/>
<organism evidence="2 3">
    <name type="scientific">Parasphingopyxis marina</name>
    <dbReference type="NCBI Taxonomy" id="2761622"/>
    <lineage>
        <taxon>Bacteria</taxon>
        <taxon>Pseudomonadati</taxon>
        <taxon>Pseudomonadota</taxon>
        <taxon>Alphaproteobacteria</taxon>
        <taxon>Sphingomonadales</taxon>
        <taxon>Sphingomonadaceae</taxon>
        <taxon>Parasphingopyxis</taxon>
    </lineage>
</organism>
<comment type="caution">
    <text evidence="2">The sequence shown here is derived from an EMBL/GenBank/DDBJ whole genome shotgun (WGS) entry which is preliminary data.</text>
</comment>
<accession>A0A842I2I2</accession>
<dbReference type="SUPFAM" id="SSF54427">
    <property type="entry name" value="NTF2-like"/>
    <property type="match status" value="1"/>
</dbReference>